<keyword evidence="2 5" id="KW-0812">Transmembrane</keyword>
<evidence type="ECO:0000256" key="1">
    <source>
        <dbReference type="ARBA" id="ARBA00004370"/>
    </source>
</evidence>
<evidence type="ECO:0000259" key="6">
    <source>
        <dbReference type="Pfam" id="PF04116"/>
    </source>
</evidence>
<feature type="domain" description="Fatty acid hydroxylase" evidence="6">
    <location>
        <begin position="76"/>
        <end position="207"/>
    </location>
</feature>
<evidence type="ECO:0000256" key="3">
    <source>
        <dbReference type="ARBA" id="ARBA00022989"/>
    </source>
</evidence>
<dbReference type="InterPro" id="IPR006694">
    <property type="entry name" value="Fatty_acid_hydroxylase"/>
</dbReference>
<feature type="transmembrane region" description="Helical" evidence="5">
    <location>
        <begin position="72"/>
        <end position="90"/>
    </location>
</feature>
<dbReference type="GO" id="GO:0016020">
    <property type="term" value="C:membrane"/>
    <property type="evidence" value="ECO:0007669"/>
    <property type="project" value="UniProtKB-SubCell"/>
</dbReference>
<sequence length="277" mass="32235">MDTLLISCLAGLAMMVVERVVPGTRLPKVPGWLWRAVALNLGQIAVVIVAGRTWNHWLQGFSLLHATRWPDWIAALCAYLFSTLVFYWWHRIRHESPFWWRFAHQIHHSAARLEILTSFYKHPFEILVNSILSALIVYPLMGCSTVQGAYYTLLIAVGEMFYHWNIHTPRWIGHFFQRPESHRIHHQRDRHAKNYSDLPVWDKLWGTFSNPTNGDKIACGFRDQREVQLRPLLAAREVDIARLSEPLEFRPWCLGCGKRSRCERALESATAAASRRE</sequence>
<feature type="transmembrane region" description="Helical" evidence="5">
    <location>
        <begin position="126"/>
        <end position="153"/>
    </location>
</feature>
<evidence type="ECO:0000313" key="7">
    <source>
        <dbReference type="EMBL" id="QYM79070.1"/>
    </source>
</evidence>
<reference evidence="7" key="1">
    <citation type="submission" date="2021-08" db="EMBL/GenBank/DDBJ databases">
        <title>Genome of a novel bacterium of the phylum Verrucomicrobia, Oleiharenicola sp. KSB-15.</title>
        <authorList>
            <person name="Chung J.-H."/>
            <person name="Ahn J.-H."/>
            <person name="Yoon Y."/>
            <person name="Kim D.-Y."/>
            <person name="An S.-H."/>
            <person name="Park I."/>
            <person name="Yeon J."/>
        </authorList>
    </citation>
    <scope>NUCLEOTIDE SEQUENCE</scope>
    <source>
        <strain evidence="7">KSB-15</strain>
    </source>
</reference>
<evidence type="ECO:0000256" key="4">
    <source>
        <dbReference type="ARBA" id="ARBA00023136"/>
    </source>
</evidence>
<dbReference type="GO" id="GO:0008610">
    <property type="term" value="P:lipid biosynthetic process"/>
    <property type="evidence" value="ECO:0007669"/>
    <property type="project" value="InterPro"/>
</dbReference>
<dbReference type="PANTHER" id="PTHR11863">
    <property type="entry name" value="STEROL DESATURASE"/>
    <property type="match status" value="1"/>
</dbReference>
<comment type="subcellular location">
    <subcellularLocation>
        <location evidence="1">Membrane</location>
    </subcellularLocation>
</comment>
<accession>A0A8F9TVU6</accession>
<dbReference type="AlphaFoldDB" id="A0A8F9TVU6"/>
<dbReference type="Proteomes" id="UP000825051">
    <property type="component" value="Chromosome"/>
</dbReference>
<gene>
    <name evidence="7" type="ORF">K0B96_00195</name>
</gene>
<keyword evidence="4 5" id="KW-0472">Membrane</keyword>
<evidence type="ECO:0000256" key="5">
    <source>
        <dbReference type="SAM" id="Phobius"/>
    </source>
</evidence>
<feature type="transmembrane region" description="Helical" evidence="5">
    <location>
        <begin position="32"/>
        <end position="51"/>
    </location>
</feature>
<name>A0A8F9TVU6_9BACT</name>
<evidence type="ECO:0000256" key="2">
    <source>
        <dbReference type="ARBA" id="ARBA00022692"/>
    </source>
</evidence>
<organism evidence="7 8">
    <name type="scientific">Horticoccus luteus</name>
    <dbReference type="NCBI Taxonomy" id="2862869"/>
    <lineage>
        <taxon>Bacteria</taxon>
        <taxon>Pseudomonadati</taxon>
        <taxon>Verrucomicrobiota</taxon>
        <taxon>Opitutia</taxon>
        <taxon>Opitutales</taxon>
        <taxon>Opitutaceae</taxon>
        <taxon>Horticoccus</taxon>
    </lineage>
</organism>
<keyword evidence="8" id="KW-1185">Reference proteome</keyword>
<dbReference type="Pfam" id="PF04116">
    <property type="entry name" value="FA_hydroxylase"/>
    <property type="match status" value="1"/>
</dbReference>
<proteinExistence type="predicted"/>
<protein>
    <submittedName>
        <fullName evidence="7">Sterol desaturase family protein</fullName>
    </submittedName>
</protein>
<dbReference type="EMBL" id="CP080507">
    <property type="protein sequence ID" value="QYM79070.1"/>
    <property type="molecule type" value="Genomic_DNA"/>
</dbReference>
<dbReference type="RefSeq" id="WP_220162433.1">
    <property type="nucleotide sequence ID" value="NZ_CP080507.1"/>
</dbReference>
<dbReference type="GO" id="GO:0005506">
    <property type="term" value="F:iron ion binding"/>
    <property type="evidence" value="ECO:0007669"/>
    <property type="project" value="InterPro"/>
</dbReference>
<evidence type="ECO:0000313" key="8">
    <source>
        <dbReference type="Proteomes" id="UP000825051"/>
    </source>
</evidence>
<keyword evidence="3 5" id="KW-1133">Transmembrane helix</keyword>
<dbReference type="GO" id="GO:0016491">
    <property type="term" value="F:oxidoreductase activity"/>
    <property type="evidence" value="ECO:0007669"/>
    <property type="project" value="InterPro"/>
</dbReference>
<dbReference type="KEGG" id="ole:K0B96_00195"/>
<dbReference type="InterPro" id="IPR050307">
    <property type="entry name" value="Sterol_Desaturase_Related"/>
</dbReference>